<evidence type="ECO:0000313" key="2">
    <source>
        <dbReference type="Proteomes" id="UP000095143"/>
    </source>
</evidence>
<comment type="caution">
    <text evidence="1">The sequence shown here is derived from an EMBL/GenBank/DDBJ whole genome shotgun (WGS) entry which is preliminary data.</text>
</comment>
<protein>
    <submittedName>
        <fullName evidence="1">Uncharacterized protein</fullName>
    </submittedName>
</protein>
<dbReference type="Proteomes" id="UP000095143">
    <property type="component" value="Unassembled WGS sequence"/>
</dbReference>
<gene>
    <name evidence="1" type="ORF">BBI10_06875</name>
</gene>
<evidence type="ECO:0000313" key="1">
    <source>
        <dbReference type="EMBL" id="OCX23730.1"/>
    </source>
</evidence>
<accession>A0A1C2E9S5</accession>
<proteinExistence type="predicted"/>
<sequence length="103" mass="11511">MLISVSYLALVGRCHNTTVLIVRGHQDRSQIEEFEGDDVAGERCERQASKEMNDHLSCPRFVFGCEGDGTPISFERKALAGMLVIDGNDGSFAVARRTQFMWE</sequence>
<organism evidence="1 2">
    <name type="scientific">Pseudomonas graminis</name>
    <dbReference type="NCBI Taxonomy" id="158627"/>
    <lineage>
        <taxon>Bacteria</taxon>
        <taxon>Pseudomonadati</taxon>
        <taxon>Pseudomonadota</taxon>
        <taxon>Gammaproteobacteria</taxon>
        <taxon>Pseudomonadales</taxon>
        <taxon>Pseudomonadaceae</taxon>
        <taxon>Pseudomonas</taxon>
    </lineage>
</organism>
<dbReference type="AlphaFoldDB" id="A0A1C2E9S5"/>
<reference evidence="1 2" key="1">
    <citation type="submission" date="2016-08" db="EMBL/GenBank/DDBJ databases">
        <title>Whole genome sequence of Pseudomonas graminis strain UASWS1507, a potential biological control agent for agriculture.</title>
        <authorList>
            <person name="Crovadore J."/>
            <person name="Calmin G."/>
            <person name="Chablais R."/>
            <person name="Cochard B."/>
            <person name="Lefort F."/>
        </authorList>
    </citation>
    <scope>NUCLEOTIDE SEQUENCE [LARGE SCALE GENOMIC DNA]</scope>
    <source>
        <strain evidence="1 2">UASWS1507</strain>
    </source>
</reference>
<name>A0A1C2E9S5_9PSED</name>
<dbReference type="EMBL" id="MDEN01000057">
    <property type="protein sequence ID" value="OCX23730.1"/>
    <property type="molecule type" value="Genomic_DNA"/>
</dbReference>